<reference evidence="1" key="1">
    <citation type="submission" date="2019-05" db="EMBL/GenBank/DDBJ databases">
        <title>Annotation for the trematode Paragonimus heterotremus.</title>
        <authorList>
            <person name="Choi Y.-J."/>
        </authorList>
    </citation>
    <scope>NUCLEOTIDE SEQUENCE</scope>
    <source>
        <strain evidence="1">LC</strain>
    </source>
</reference>
<dbReference type="AlphaFoldDB" id="A0A8J4WCS2"/>
<proteinExistence type="predicted"/>
<evidence type="ECO:0000313" key="2">
    <source>
        <dbReference type="Proteomes" id="UP000748531"/>
    </source>
</evidence>
<accession>A0A8J4WCS2</accession>
<keyword evidence="2" id="KW-1185">Reference proteome</keyword>
<dbReference type="EMBL" id="LUCH01017833">
    <property type="protein sequence ID" value="KAF5394704.1"/>
    <property type="molecule type" value="Genomic_DNA"/>
</dbReference>
<dbReference type="PANTHER" id="PTHR33053:SF24">
    <property type="entry name" value="TRANSPOSASE DOMAIN-CONTAINING PROTEIN"/>
    <property type="match status" value="1"/>
</dbReference>
<organism evidence="1 2">
    <name type="scientific">Paragonimus heterotremus</name>
    <dbReference type="NCBI Taxonomy" id="100268"/>
    <lineage>
        <taxon>Eukaryota</taxon>
        <taxon>Metazoa</taxon>
        <taxon>Spiralia</taxon>
        <taxon>Lophotrochozoa</taxon>
        <taxon>Platyhelminthes</taxon>
        <taxon>Trematoda</taxon>
        <taxon>Digenea</taxon>
        <taxon>Plagiorchiida</taxon>
        <taxon>Troglotremata</taxon>
        <taxon>Troglotrematidae</taxon>
        <taxon>Paragonimus</taxon>
    </lineage>
</organism>
<comment type="caution">
    <text evidence="1">The sequence shown here is derived from an EMBL/GenBank/DDBJ whole genome shotgun (WGS) entry which is preliminary data.</text>
</comment>
<name>A0A8J4WCS2_9TREM</name>
<dbReference type="OrthoDB" id="10036512at2759"/>
<gene>
    <name evidence="1" type="ORF">PHET_10566</name>
</gene>
<sequence length="288" mass="33411">MRQMNDCLSLYRDFLTCDSARKGRLPDDVDRWKASEYRQFLLYIGPAFLKDVLDAKKYDKFLWFSICMHLMCNSRLAQHYLTFVQGTLIKAVHQSAAPYGKSELVYNVHKVVHLCDKVRLRGSMDAFSAVPYESYLSTLKRLLRSPALFAPQLFRGFAEKVACDNDDEIKLDDVISSACWVTLLQMENGFMIGQTFFSDRPPNNRVIIGGKPAVLELIQGSRILTRRYSQNNVFFEECICPVGLRIFQCSRIQLSNLWRTTADIQCNCKRFLFKDIYIMYPILHTMDN</sequence>
<protein>
    <submittedName>
        <fullName evidence="1">Uncharacterized protein</fullName>
    </submittedName>
</protein>
<dbReference type="PANTHER" id="PTHR33053">
    <property type="entry name" value="PROTEIN, PUTATIVE-RELATED"/>
    <property type="match status" value="1"/>
</dbReference>
<dbReference type="Proteomes" id="UP000748531">
    <property type="component" value="Unassembled WGS sequence"/>
</dbReference>
<evidence type="ECO:0000313" key="1">
    <source>
        <dbReference type="EMBL" id="KAF5394704.1"/>
    </source>
</evidence>